<sequence length="266" mass="29385">MRRPPKRVLTLLMIAASFSSLRCEPLDALYSSRAIVTGTGARNREPGFRDCLTRVLMRVSGDQRLAARPELERLKAEAGRFVLSFSYRDRLAGKPVHDEQGTYDRPHDLTCRYDPPVVDSLLRSLGSRPWLANRPRLAVFLDVERNGVSYRLSRDNPRDQAMREAFQASASPMAMAVAFPGAENEALAATGSGLPHLSRAARAAGADLPLEGRLFWSDPDLGWVATWRLEVDGTAHEWTVRGVNFDEAFRVAIRGAAQILSGNGTP</sequence>
<comment type="caution">
    <text evidence="2">The sequence shown here is derived from an EMBL/GenBank/DDBJ whole genome shotgun (WGS) entry which is preliminary data.</text>
</comment>
<keyword evidence="3" id="KW-1185">Reference proteome</keyword>
<accession>A0A7W6J9K3</accession>
<dbReference type="InterPro" id="IPR018642">
    <property type="entry name" value="DUF2066"/>
</dbReference>
<organism evidence="2 3">
    <name type="scientific">Gellertiella hungarica</name>
    <dbReference type="NCBI Taxonomy" id="1572859"/>
    <lineage>
        <taxon>Bacteria</taxon>
        <taxon>Pseudomonadati</taxon>
        <taxon>Pseudomonadota</taxon>
        <taxon>Alphaproteobacteria</taxon>
        <taxon>Hyphomicrobiales</taxon>
        <taxon>Rhizobiaceae</taxon>
        <taxon>Gellertiella</taxon>
    </lineage>
</organism>
<proteinExistence type="predicted"/>
<feature type="signal peptide" evidence="1">
    <location>
        <begin position="1"/>
        <end position="22"/>
    </location>
</feature>
<evidence type="ECO:0008006" key="4">
    <source>
        <dbReference type="Google" id="ProtNLM"/>
    </source>
</evidence>
<evidence type="ECO:0000313" key="2">
    <source>
        <dbReference type="EMBL" id="MBB4066437.1"/>
    </source>
</evidence>
<feature type="chain" id="PRO_5030659434" description="DUF2066 domain-containing protein" evidence="1">
    <location>
        <begin position="23"/>
        <end position="266"/>
    </location>
</feature>
<dbReference type="Proteomes" id="UP000528286">
    <property type="component" value="Unassembled WGS sequence"/>
</dbReference>
<gene>
    <name evidence="2" type="ORF">GGR23_003652</name>
</gene>
<dbReference type="AlphaFoldDB" id="A0A7W6J9K3"/>
<dbReference type="Pfam" id="PF09839">
    <property type="entry name" value="DUF2066"/>
    <property type="match status" value="1"/>
</dbReference>
<evidence type="ECO:0000256" key="1">
    <source>
        <dbReference type="SAM" id="SignalP"/>
    </source>
</evidence>
<reference evidence="2 3" key="1">
    <citation type="submission" date="2020-08" db="EMBL/GenBank/DDBJ databases">
        <title>Genomic Encyclopedia of Type Strains, Phase IV (KMG-IV): sequencing the most valuable type-strain genomes for metagenomic binning, comparative biology and taxonomic classification.</title>
        <authorList>
            <person name="Goeker M."/>
        </authorList>
    </citation>
    <scope>NUCLEOTIDE SEQUENCE [LARGE SCALE GENOMIC DNA]</scope>
    <source>
        <strain evidence="2 3">DSM 29853</strain>
    </source>
</reference>
<keyword evidence="1" id="KW-0732">Signal</keyword>
<dbReference type="EMBL" id="JACIEZ010000009">
    <property type="protein sequence ID" value="MBB4066437.1"/>
    <property type="molecule type" value="Genomic_DNA"/>
</dbReference>
<evidence type="ECO:0000313" key="3">
    <source>
        <dbReference type="Proteomes" id="UP000528286"/>
    </source>
</evidence>
<name>A0A7W6J9K3_9HYPH</name>
<protein>
    <recommendedName>
        <fullName evidence="4">DUF2066 domain-containing protein</fullName>
    </recommendedName>
</protein>
<dbReference type="RefSeq" id="WP_183367709.1">
    <property type="nucleotide sequence ID" value="NZ_JACIEZ010000009.1"/>
</dbReference>